<dbReference type="EMBL" id="VSSQ01019652">
    <property type="protein sequence ID" value="MPM63882.1"/>
    <property type="molecule type" value="Genomic_DNA"/>
</dbReference>
<proteinExistence type="predicted"/>
<comment type="caution">
    <text evidence="1">The sequence shown here is derived from an EMBL/GenBank/DDBJ whole genome shotgun (WGS) entry which is preliminary data.</text>
</comment>
<organism evidence="1">
    <name type="scientific">bioreactor metagenome</name>
    <dbReference type="NCBI Taxonomy" id="1076179"/>
    <lineage>
        <taxon>unclassified sequences</taxon>
        <taxon>metagenomes</taxon>
        <taxon>ecological metagenomes</taxon>
    </lineage>
</organism>
<reference evidence="1" key="1">
    <citation type="submission" date="2019-08" db="EMBL/GenBank/DDBJ databases">
        <authorList>
            <person name="Kucharzyk K."/>
            <person name="Murdoch R.W."/>
            <person name="Higgins S."/>
            <person name="Loffler F."/>
        </authorList>
    </citation>
    <scope>NUCLEOTIDE SEQUENCE</scope>
</reference>
<evidence type="ECO:0008006" key="2">
    <source>
        <dbReference type="Google" id="ProtNLM"/>
    </source>
</evidence>
<dbReference type="AlphaFoldDB" id="A0A645BEX1"/>
<accession>A0A645BEX1</accession>
<evidence type="ECO:0000313" key="1">
    <source>
        <dbReference type="EMBL" id="MPM63882.1"/>
    </source>
</evidence>
<sequence>MYENTAYSGEVSDFSVVSAYAPKGILCMMTAVRYYALTTYLPDSVDIAIERNMKISTMPEWPSINIWYFPEKRYNTGIVRIADAAGEYRIYDIEKTVIDILYYRNKVGIEETKEVLRNYLARPDRDLIRLRRYADTLGCKNILGTYLEVLL</sequence>
<name>A0A645BEX1_9ZZZZ</name>
<protein>
    <recommendedName>
        <fullName evidence="2">AbiEi antitoxin C-terminal domain-containing protein</fullName>
    </recommendedName>
</protein>
<gene>
    <name evidence="1" type="ORF">SDC9_110766</name>
</gene>